<dbReference type="Proteomes" id="UP000694843">
    <property type="component" value="Unplaced"/>
</dbReference>
<feature type="compositionally biased region" description="Basic and acidic residues" evidence="1">
    <location>
        <begin position="49"/>
        <end position="63"/>
    </location>
</feature>
<reference evidence="4" key="1">
    <citation type="submission" date="2025-08" db="UniProtKB">
        <authorList>
            <consortium name="RefSeq"/>
        </authorList>
    </citation>
    <scope>IDENTIFICATION</scope>
    <source>
        <tissue evidence="4">Whole organism</tissue>
    </source>
</reference>
<dbReference type="AlphaFoldDB" id="A0A8B7PAS2"/>
<protein>
    <submittedName>
        <fullName evidence="4">Uncharacterized protein LOC108679171</fullName>
    </submittedName>
</protein>
<dbReference type="RefSeq" id="XP_018023259.1">
    <property type="nucleotide sequence ID" value="XM_018167770.2"/>
</dbReference>
<keyword evidence="2" id="KW-0732">Signal</keyword>
<gene>
    <name evidence="4" type="primary">LOC108679171</name>
</gene>
<keyword evidence="3" id="KW-1185">Reference proteome</keyword>
<proteinExistence type="predicted"/>
<sequence>MHKILFFAAVALCFALGLAYPADLSTLEKEIRETVAPVNVDTETVSPGEGRDAAVPRSERSDGFQDPTAAPLASDDTTLAAATRGSDVTPVDQRDSDATTEAFDSRVPRSLEILGSMIPIARQVIDWKKQMIDQLGGNEGPQIQ</sequence>
<evidence type="ECO:0000256" key="1">
    <source>
        <dbReference type="SAM" id="MobiDB-lite"/>
    </source>
</evidence>
<feature type="chain" id="PRO_5034648456" evidence="2">
    <location>
        <begin position="20"/>
        <end position="144"/>
    </location>
</feature>
<evidence type="ECO:0000313" key="3">
    <source>
        <dbReference type="Proteomes" id="UP000694843"/>
    </source>
</evidence>
<evidence type="ECO:0000256" key="2">
    <source>
        <dbReference type="SAM" id="SignalP"/>
    </source>
</evidence>
<feature type="compositionally biased region" description="Basic and acidic residues" evidence="1">
    <location>
        <begin position="92"/>
        <end position="103"/>
    </location>
</feature>
<organism evidence="3 4">
    <name type="scientific">Hyalella azteca</name>
    <name type="common">Amphipod</name>
    <dbReference type="NCBI Taxonomy" id="294128"/>
    <lineage>
        <taxon>Eukaryota</taxon>
        <taxon>Metazoa</taxon>
        <taxon>Ecdysozoa</taxon>
        <taxon>Arthropoda</taxon>
        <taxon>Crustacea</taxon>
        <taxon>Multicrustacea</taxon>
        <taxon>Malacostraca</taxon>
        <taxon>Eumalacostraca</taxon>
        <taxon>Peracarida</taxon>
        <taxon>Amphipoda</taxon>
        <taxon>Senticaudata</taxon>
        <taxon>Talitrida</taxon>
        <taxon>Talitroidea</taxon>
        <taxon>Hyalellidae</taxon>
        <taxon>Hyalella</taxon>
    </lineage>
</organism>
<name>A0A8B7PAS2_HYAAZ</name>
<feature type="region of interest" description="Disordered" evidence="1">
    <location>
        <begin position="38"/>
        <end position="103"/>
    </location>
</feature>
<accession>A0A8B7PAS2</accession>
<evidence type="ECO:0000313" key="4">
    <source>
        <dbReference type="RefSeq" id="XP_018023259.1"/>
    </source>
</evidence>
<feature type="compositionally biased region" description="Low complexity" evidence="1">
    <location>
        <begin position="66"/>
        <end position="83"/>
    </location>
</feature>
<feature type="signal peptide" evidence="2">
    <location>
        <begin position="1"/>
        <end position="19"/>
    </location>
</feature>
<dbReference type="GeneID" id="108679171"/>
<dbReference type="KEGG" id="hazt:108679171"/>